<feature type="binding site" evidence="6">
    <location>
        <position position="86"/>
    </location>
    <ligand>
        <name>5-phospho-alpha-D-ribose 1-diphosphate</name>
        <dbReference type="ChEBI" id="CHEBI:58017"/>
        <note>ligand shared between dimeric partners</note>
    </ligand>
</feature>
<feature type="binding site" evidence="6">
    <location>
        <position position="90"/>
    </location>
    <ligand>
        <name>5-phospho-alpha-D-ribose 1-diphosphate</name>
        <dbReference type="ChEBI" id="CHEBI:58017"/>
        <note>ligand shared between dimeric partners</note>
    </ligand>
</feature>
<feature type="binding site" evidence="6">
    <location>
        <position position="115"/>
    </location>
    <ligand>
        <name>orotate</name>
        <dbReference type="ChEBI" id="CHEBI:30839"/>
    </ligand>
</feature>
<dbReference type="InterPro" id="IPR000836">
    <property type="entry name" value="PRTase_dom"/>
</dbReference>
<dbReference type="PANTHER" id="PTHR19278">
    <property type="entry name" value="OROTATE PHOSPHORIBOSYLTRANSFERASE"/>
    <property type="match status" value="1"/>
</dbReference>
<sequence>MDIGEVLIKRKLLLIGNFVLTSGRTSPYYIDLRRFPSFPEFPQVVDEALAKIKDMNFDIVLGVATGGVPLASFIACKMNLPMGYVRVEKKGYGTDKLVEAEVSNKRVLIVDDVATTGGSIEKASLEVSKSGGNVVGALVIVDREEGARDKLARLGIEFRAVFRISEILRSVSEKLNESERKLILDYLGGTR</sequence>
<keyword evidence="3 6" id="KW-0328">Glycosyltransferase</keyword>
<evidence type="ECO:0000256" key="2">
    <source>
        <dbReference type="ARBA" id="ARBA00011971"/>
    </source>
</evidence>
<dbReference type="EMBL" id="CP029287">
    <property type="protein sequence ID" value="AWR99751.1"/>
    <property type="molecule type" value="Genomic_DNA"/>
</dbReference>
<dbReference type="NCBIfam" id="TIGR00336">
    <property type="entry name" value="pyrE"/>
    <property type="match status" value="1"/>
</dbReference>
<dbReference type="CDD" id="cd06223">
    <property type="entry name" value="PRTases_typeI"/>
    <property type="match status" value="1"/>
</dbReference>
<comment type="similarity">
    <text evidence="6">Belongs to the purine/pyrimidine phosphoribosyltransferase family. PyrE subfamily.</text>
</comment>
<protein>
    <recommendedName>
        <fullName evidence="2 6">Orotate phosphoribosyltransferase</fullName>
        <shortName evidence="6">OPRT</shortName>
        <shortName evidence="6">OPRTase</shortName>
        <ecNumber evidence="2 6">2.4.2.10</ecNumber>
    </recommendedName>
</protein>
<feature type="binding site" description="in other chain" evidence="6">
    <location>
        <begin position="111"/>
        <end position="119"/>
    </location>
    <ligand>
        <name>5-phospho-alpha-D-ribose 1-diphosphate</name>
        <dbReference type="ChEBI" id="CHEBI:58017"/>
        <note>ligand shared between dimeric partners</note>
    </ligand>
</feature>
<feature type="binding site" evidence="6">
    <location>
        <position position="143"/>
    </location>
    <ligand>
        <name>orotate</name>
        <dbReference type="ChEBI" id="CHEBI:30839"/>
    </ligand>
</feature>
<reference evidence="9" key="2">
    <citation type="submission" date="2020-03" db="EMBL/GenBank/DDBJ databases">
        <title>Complete Genome Sequences of Extremely Thermoacidophilic, Metal-Mobilizing Type-Strain Members of the Archaeal Family Sulfolobaceae: Acidianus brierleyi DSM-1651T, Acidianus sulfidivorans DSM-18786T, Metallosphaera hakonensis DSM-7519T, and Metallosphaera prunae DSM-10039T.</title>
        <authorList>
            <person name="Counts J.A."/>
            <person name="Kelly R.M."/>
        </authorList>
    </citation>
    <scope>NUCLEOTIDE SEQUENCE [LARGE SCALE GENOMIC DNA]</scope>
    <source>
        <strain evidence="9">HO1-1</strain>
    </source>
</reference>
<dbReference type="SUPFAM" id="SSF53271">
    <property type="entry name" value="PRTase-like"/>
    <property type="match status" value="1"/>
</dbReference>
<dbReference type="UniPathway" id="UPA00070">
    <property type="reaction ID" value="UER00119"/>
</dbReference>
<reference evidence="9" key="3">
    <citation type="submission" date="2020-03" db="EMBL/GenBank/DDBJ databases">
        <title>Sequencing and Assembly of Multiple Reported Metal-Biooxidizing Members of the Extremely Thermoacidophilic Archaeal Family Sulfolobaceae.</title>
        <authorList>
            <person name="Counts J.A."/>
            <person name="Kelly R.M."/>
        </authorList>
    </citation>
    <scope>NUCLEOTIDE SEQUENCE [LARGE SCALE GENOMIC DNA]</scope>
    <source>
        <strain evidence="9">HO1-1</strain>
    </source>
</reference>
<comment type="pathway">
    <text evidence="1 6">Pyrimidine metabolism; UMP biosynthesis via de novo pathway; UMP from orotate: step 1/2.</text>
</comment>
<dbReference type="InterPro" id="IPR004467">
    <property type="entry name" value="Or_phspho_trans_dom"/>
</dbReference>
<dbReference type="GO" id="GO:0019856">
    <property type="term" value="P:pyrimidine nucleobase biosynthetic process"/>
    <property type="evidence" value="ECO:0007669"/>
    <property type="project" value="TreeGrafter"/>
</dbReference>
<dbReference type="InterPro" id="IPR029057">
    <property type="entry name" value="PRTase-like"/>
</dbReference>
<evidence type="ECO:0000256" key="1">
    <source>
        <dbReference type="ARBA" id="ARBA00004889"/>
    </source>
</evidence>
<keyword evidence="6" id="KW-0460">Magnesium</keyword>
<reference evidence="8 9" key="1">
    <citation type="submission" date="2018-05" db="EMBL/GenBank/DDBJ databases">
        <title>Complete Genome Sequences of Extremely Thermoacidophilic, Metal-Mobilizing Type-Strain Members of the Archaeal Family Sulfolobaceae: Acidianus brierleyi DSM-1651T, Acidianus sulfidivorans DSM-18786T, Metallosphaera hakonensis DSM-7519T, and Metallosphaera prunae DSM-10039T.</title>
        <authorList>
            <person name="Counts J.A."/>
            <person name="Kelly R.M."/>
        </authorList>
    </citation>
    <scope>NUCLEOTIDE SEQUENCE [LARGE SCALE GENOMIC DNA]</scope>
    <source>
        <strain evidence="8 9">HO1-1</strain>
    </source>
</reference>
<evidence type="ECO:0000313" key="8">
    <source>
        <dbReference type="EMBL" id="AWR99751.1"/>
    </source>
</evidence>
<dbReference type="GO" id="GO:0000287">
    <property type="term" value="F:magnesium ion binding"/>
    <property type="evidence" value="ECO:0007669"/>
    <property type="project" value="UniProtKB-UniRule"/>
</dbReference>
<feature type="domain" description="Phosphoribosyltransferase" evidence="7">
    <location>
        <begin position="40"/>
        <end position="151"/>
    </location>
</feature>
<comment type="cofactor">
    <cofactor evidence="6">
        <name>Mg(2+)</name>
        <dbReference type="ChEBI" id="CHEBI:18420"/>
    </cofactor>
</comment>
<comment type="subunit">
    <text evidence="6">Homodimer.</text>
</comment>
<gene>
    <name evidence="6" type="primary">pyrE</name>
    <name evidence="8" type="ORF">DFR87_08680</name>
</gene>
<dbReference type="HAMAP" id="MF_01208">
    <property type="entry name" value="PyrE"/>
    <property type="match status" value="1"/>
</dbReference>
<dbReference type="GeneID" id="36835412"/>
<dbReference type="STRING" id="1293036.GCA_001315825_00850"/>
<dbReference type="Pfam" id="PF00156">
    <property type="entry name" value="Pribosyltran"/>
    <property type="match status" value="1"/>
</dbReference>
<dbReference type="PANTHER" id="PTHR19278:SF9">
    <property type="entry name" value="URIDINE 5'-MONOPHOSPHATE SYNTHASE"/>
    <property type="match status" value="1"/>
</dbReference>
<evidence type="ECO:0000256" key="4">
    <source>
        <dbReference type="ARBA" id="ARBA00022679"/>
    </source>
</evidence>
<name>A0A2U9IUJ0_9CREN</name>
<dbReference type="RefSeq" id="WP_110369346.1">
    <property type="nucleotide sequence ID" value="NZ_CP029287.2"/>
</dbReference>
<dbReference type="GO" id="GO:0044205">
    <property type="term" value="P:'de novo' UMP biosynthetic process"/>
    <property type="evidence" value="ECO:0007669"/>
    <property type="project" value="UniProtKB-UniRule"/>
</dbReference>
<evidence type="ECO:0000256" key="6">
    <source>
        <dbReference type="HAMAP-Rule" id="MF_01208"/>
    </source>
</evidence>
<dbReference type="AlphaFoldDB" id="A0A2U9IUJ0"/>
<dbReference type="OrthoDB" id="9089at2157"/>
<comment type="caution">
    <text evidence="6">Lacks conserved residue(s) required for the propagation of feature annotation.</text>
</comment>
<organism evidence="8 9">
    <name type="scientific">Metallosphaera hakonensis JCM 8857 = DSM 7519</name>
    <dbReference type="NCBI Taxonomy" id="1293036"/>
    <lineage>
        <taxon>Archaea</taxon>
        <taxon>Thermoproteota</taxon>
        <taxon>Thermoprotei</taxon>
        <taxon>Sulfolobales</taxon>
        <taxon>Sulfolobaceae</taxon>
        <taxon>Metallosphaera</taxon>
    </lineage>
</organism>
<dbReference type="EC" id="2.4.2.10" evidence="2 6"/>
<dbReference type="InterPro" id="IPR023031">
    <property type="entry name" value="OPRT"/>
</dbReference>
<evidence type="ECO:0000256" key="5">
    <source>
        <dbReference type="ARBA" id="ARBA00022975"/>
    </source>
</evidence>
<keyword evidence="5 6" id="KW-0665">Pyrimidine biosynthesis</keyword>
<keyword evidence="4 6" id="KW-0808">Transferase</keyword>
<evidence type="ECO:0000256" key="3">
    <source>
        <dbReference type="ARBA" id="ARBA00022676"/>
    </source>
</evidence>
<evidence type="ECO:0000313" key="9">
    <source>
        <dbReference type="Proteomes" id="UP000247586"/>
    </source>
</evidence>
<dbReference type="Gene3D" id="3.40.50.2020">
    <property type="match status" value="1"/>
</dbReference>
<accession>A0A2U9IUJ0</accession>
<keyword evidence="9" id="KW-1185">Reference proteome</keyword>
<dbReference type="GO" id="GO:0004588">
    <property type="term" value="F:orotate phosphoribosyltransferase activity"/>
    <property type="evidence" value="ECO:0007669"/>
    <property type="project" value="UniProtKB-UniRule"/>
</dbReference>
<proteinExistence type="inferred from homology"/>
<comment type="catalytic activity">
    <reaction evidence="6">
        <text>orotidine 5'-phosphate + diphosphate = orotate + 5-phospho-alpha-D-ribose 1-diphosphate</text>
        <dbReference type="Rhea" id="RHEA:10380"/>
        <dbReference type="ChEBI" id="CHEBI:30839"/>
        <dbReference type="ChEBI" id="CHEBI:33019"/>
        <dbReference type="ChEBI" id="CHEBI:57538"/>
        <dbReference type="ChEBI" id="CHEBI:58017"/>
        <dbReference type="EC" id="2.4.2.10"/>
    </reaction>
</comment>
<comment type="function">
    <text evidence="6">Catalyzes the transfer of a ribosyl phosphate group from 5-phosphoribose 1-diphosphate to orotate, leading to the formation of orotidine monophosphate (OMP).</text>
</comment>
<dbReference type="KEGG" id="mhk:DFR87_08680"/>
<evidence type="ECO:0000259" key="7">
    <source>
        <dbReference type="Pfam" id="PF00156"/>
    </source>
</evidence>
<dbReference type="Proteomes" id="UP000247586">
    <property type="component" value="Chromosome"/>
</dbReference>